<evidence type="ECO:0000256" key="1">
    <source>
        <dbReference type="ARBA" id="ARBA00007734"/>
    </source>
</evidence>
<dbReference type="InterPro" id="IPR008939">
    <property type="entry name" value="Lytic_TGlycosylase_superhlx_U"/>
</dbReference>
<evidence type="ECO:0000256" key="2">
    <source>
        <dbReference type="ARBA" id="ARBA00009387"/>
    </source>
</evidence>
<dbReference type="GO" id="GO:0004553">
    <property type="term" value="F:hydrolase activity, hydrolyzing O-glycosyl compounds"/>
    <property type="evidence" value="ECO:0007669"/>
    <property type="project" value="InterPro"/>
</dbReference>
<dbReference type="InterPro" id="IPR008258">
    <property type="entry name" value="Transglycosylase_SLT_dom_1"/>
</dbReference>
<dbReference type="Pfam" id="PF01464">
    <property type="entry name" value="SLT"/>
    <property type="match status" value="1"/>
</dbReference>
<evidence type="ECO:0000259" key="4">
    <source>
        <dbReference type="Pfam" id="PF01464"/>
    </source>
</evidence>
<protein>
    <submittedName>
        <fullName evidence="5">Soluble lytic murein transglycosylase</fullName>
    </submittedName>
</protein>
<reference evidence="5 6" key="1">
    <citation type="submission" date="2016-10" db="EMBL/GenBank/DDBJ databases">
        <authorList>
            <person name="de Groot N.N."/>
        </authorList>
    </citation>
    <scope>NUCLEOTIDE SEQUENCE [LARGE SCALE GENOMIC DNA]</scope>
    <source>
        <strain evidence="5 6">S5-249</strain>
    </source>
</reference>
<dbReference type="Gene3D" id="1.25.20.10">
    <property type="entry name" value="Bacterial muramidases"/>
    <property type="match status" value="1"/>
</dbReference>
<dbReference type="EMBL" id="FOZG01000003">
    <property type="protein sequence ID" value="SFS10129.1"/>
    <property type="molecule type" value="Genomic_DNA"/>
</dbReference>
<comment type="similarity">
    <text evidence="2">Belongs to the virb1 family.</text>
</comment>
<feature type="domain" description="Transglycosylase SLT" evidence="4">
    <location>
        <begin position="524"/>
        <end position="623"/>
    </location>
</feature>
<evidence type="ECO:0000256" key="3">
    <source>
        <dbReference type="ARBA" id="ARBA00022729"/>
    </source>
</evidence>
<name>A0A1I6M373_9SPHN</name>
<comment type="similarity">
    <text evidence="1">Belongs to the transglycosylase Slt family.</text>
</comment>
<dbReference type="PANTHER" id="PTHR37423:SF2">
    <property type="entry name" value="MEMBRANE-BOUND LYTIC MUREIN TRANSGLYCOSYLASE C"/>
    <property type="match status" value="1"/>
</dbReference>
<dbReference type="AlphaFoldDB" id="A0A1I6M373"/>
<gene>
    <name evidence="5" type="ORF">SAMN05192580_3373</name>
</gene>
<dbReference type="Proteomes" id="UP000198824">
    <property type="component" value="Unassembled WGS sequence"/>
</dbReference>
<dbReference type="STRING" id="1166337.SAMN05192580_3373"/>
<accession>A0A1I6M373</accession>
<keyword evidence="3" id="KW-0732">Signal</keyword>
<dbReference type="RefSeq" id="WP_093316250.1">
    <property type="nucleotide sequence ID" value="NZ_FOZG01000003.1"/>
</dbReference>
<dbReference type="CDD" id="cd13401">
    <property type="entry name" value="Slt70-like"/>
    <property type="match status" value="1"/>
</dbReference>
<evidence type="ECO:0000313" key="6">
    <source>
        <dbReference type="Proteomes" id="UP000198824"/>
    </source>
</evidence>
<keyword evidence="6" id="KW-1185">Reference proteome</keyword>
<dbReference type="SUPFAM" id="SSF48435">
    <property type="entry name" value="Bacterial muramidases"/>
    <property type="match status" value="1"/>
</dbReference>
<evidence type="ECO:0000313" key="5">
    <source>
        <dbReference type="EMBL" id="SFS10129.1"/>
    </source>
</evidence>
<dbReference type="PANTHER" id="PTHR37423">
    <property type="entry name" value="SOLUBLE LYTIC MUREIN TRANSGLYCOSYLASE-RELATED"/>
    <property type="match status" value="1"/>
</dbReference>
<dbReference type="InterPro" id="IPR023346">
    <property type="entry name" value="Lysozyme-like_dom_sf"/>
</dbReference>
<dbReference type="SUPFAM" id="SSF53955">
    <property type="entry name" value="Lysozyme-like"/>
    <property type="match status" value="1"/>
</dbReference>
<dbReference type="GO" id="GO:0042597">
    <property type="term" value="C:periplasmic space"/>
    <property type="evidence" value="ECO:0007669"/>
    <property type="project" value="InterPro"/>
</dbReference>
<sequence>MTELADRPIPNPTPDRRVPRLLSSTRWPLVAGALLACGAVAVAATWQSEGQPAAPAAVPMATYASPGPDAAIGPAVNEWNRLRQSDNLPFADYARFLMAHTGWPGEAAMRRAAERQLKPDQIDAATVAAYFTRFEPTTVAGRTRQAEALRGLGRTAEANAAARAAWVAGPASSDDEARLFAFFNPVFTPEDQDRRMEVLLWARATASAERQLARVASPRRALYAARLAMLSKAPGAGALQPALASDAGFVVDRAMWLRDGGQSVAARNWLAGPMQLSGAPIAAEPYLDALLIFAQGAANDNQGSLAYGIAQKADFAFAPGTAVRERPLAERDPYTSLVWLGGDVALRKLNRPRDAAAMFQRYARAALTPSTQTKGLYWAARSLAQAGDAAAAQALFTEAAGHGDTFYGQLAAERLGRAPGMPPAPPATTPDPTARAAFDRSDLVRAARWLGSQGRWADQTTFLRQIAANAKTQTDHLLAVDLSRSIGRPDLGVMVARNARLGTADPVRFGFPQIAVPGPAEPLWTMVHAISRQESMFDREATSRVGAKGLMQLMPATAREQAGKIGLPYDYDRLTRDPQYNLLLGSSFYKRLLDSYGGSHVLAVAAYNAGPGNVRKFINANGDPRMPGVDVLQWIEAIPLTETRGYVQRVLENAVVYDALNPARARMPAQNRLSAYLGKRTAG</sequence>
<dbReference type="Gene3D" id="1.10.530.10">
    <property type="match status" value="1"/>
</dbReference>
<organism evidence="5 6">
    <name type="scientific">Sphingomonas jatrophae</name>
    <dbReference type="NCBI Taxonomy" id="1166337"/>
    <lineage>
        <taxon>Bacteria</taxon>
        <taxon>Pseudomonadati</taxon>
        <taxon>Pseudomonadota</taxon>
        <taxon>Alphaproteobacteria</taxon>
        <taxon>Sphingomonadales</taxon>
        <taxon>Sphingomonadaceae</taxon>
        <taxon>Sphingomonas</taxon>
    </lineage>
</organism>
<dbReference type="OrthoDB" id="9815002at2"/>
<proteinExistence type="inferred from homology"/>